<gene>
    <name evidence="2" type="primary">Cnig_chr_V.g20318</name>
    <name evidence="2" type="ORF">B9Z55_020318</name>
</gene>
<dbReference type="AlphaFoldDB" id="A0A2G5TM78"/>
<name>A0A2G5TM78_9PELO</name>
<keyword evidence="3" id="KW-1185">Reference proteome</keyword>
<dbReference type="PANTHER" id="PTHR22943:SF129">
    <property type="entry name" value="SEVEN TM RECEPTOR"/>
    <property type="match status" value="1"/>
</dbReference>
<dbReference type="OrthoDB" id="5866999at2759"/>
<dbReference type="Proteomes" id="UP000230233">
    <property type="component" value="Chromosome V"/>
</dbReference>
<keyword evidence="1" id="KW-1133">Transmembrane helix</keyword>
<sequence>MFSVQWIHLLTITEIVCGSISATLNSFLAYLILTRSPKEMGPYKWLLLYTTIFEMLYTFVNFFGGPSVHTFGSAFIAFLDTNSSYFAREVDEIFVYAYCFCFGFSMSMFSAHFIYRYGAVDE</sequence>
<evidence type="ECO:0000313" key="2">
    <source>
        <dbReference type="EMBL" id="PIC28377.1"/>
    </source>
</evidence>
<protein>
    <recommendedName>
        <fullName evidence="4">7TM GPCR serpentine receptor class x (Srx) domain-containing protein</fullName>
    </recommendedName>
</protein>
<dbReference type="InterPro" id="IPR019428">
    <property type="entry name" value="7TM_GPCR_serpentine_rcpt_Str"/>
</dbReference>
<evidence type="ECO:0000256" key="1">
    <source>
        <dbReference type="SAM" id="Phobius"/>
    </source>
</evidence>
<dbReference type="EMBL" id="PDUG01000005">
    <property type="protein sequence ID" value="PIC28377.1"/>
    <property type="molecule type" value="Genomic_DNA"/>
</dbReference>
<dbReference type="GO" id="GO:0038022">
    <property type="term" value="F:G protein-coupled olfactory receptor activity"/>
    <property type="evidence" value="ECO:0007669"/>
    <property type="project" value="TreeGrafter"/>
</dbReference>
<proteinExistence type="predicted"/>
<dbReference type="Pfam" id="PF10326">
    <property type="entry name" value="7TM_GPCR_Str"/>
    <property type="match status" value="1"/>
</dbReference>
<evidence type="ECO:0008006" key="4">
    <source>
        <dbReference type="Google" id="ProtNLM"/>
    </source>
</evidence>
<comment type="caution">
    <text evidence="2">The sequence shown here is derived from an EMBL/GenBank/DDBJ whole genome shotgun (WGS) entry which is preliminary data.</text>
</comment>
<feature type="transmembrane region" description="Helical" evidence="1">
    <location>
        <begin position="93"/>
        <end position="115"/>
    </location>
</feature>
<organism evidence="2 3">
    <name type="scientific">Caenorhabditis nigoni</name>
    <dbReference type="NCBI Taxonomy" id="1611254"/>
    <lineage>
        <taxon>Eukaryota</taxon>
        <taxon>Metazoa</taxon>
        <taxon>Ecdysozoa</taxon>
        <taxon>Nematoda</taxon>
        <taxon>Chromadorea</taxon>
        <taxon>Rhabditida</taxon>
        <taxon>Rhabditina</taxon>
        <taxon>Rhabditomorpha</taxon>
        <taxon>Rhabditoidea</taxon>
        <taxon>Rhabditidae</taxon>
        <taxon>Peloderinae</taxon>
        <taxon>Caenorhabditis</taxon>
    </lineage>
</organism>
<dbReference type="SUPFAM" id="SSF81321">
    <property type="entry name" value="Family A G protein-coupled receptor-like"/>
    <property type="match status" value="1"/>
</dbReference>
<dbReference type="STRING" id="1611254.A0A2G5TM78"/>
<evidence type="ECO:0000313" key="3">
    <source>
        <dbReference type="Proteomes" id="UP000230233"/>
    </source>
</evidence>
<feature type="transmembrane region" description="Helical" evidence="1">
    <location>
        <begin position="6"/>
        <end position="33"/>
    </location>
</feature>
<feature type="transmembrane region" description="Helical" evidence="1">
    <location>
        <begin position="45"/>
        <end position="64"/>
    </location>
</feature>
<accession>A0A2G5TM78</accession>
<dbReference type="PANTHER" id="PTHR22943">
    <property type="entry name" value="7-TRANSMEMBRANE DOMAIN RECEPTOR C.ELEGANS"/>
    <property type="match status" value="1"/>
</dbReference>
<dbReference type="GO" id="GO:0005886">
    <property type="term" value="C:plasma membrane"/>
    <property type="evidence" value="ECO:0007669"/>
    <property type="project" value="TreeGrafter"/>
</dbReference>
<keyword evidence="1" id="KW-0472">Membrane</keyword>
<reference evidence="3" key="1">
    <citation type="submission" date="2017-10" db="EMBL/GenBank/DDBJ databases">
        <title>Rapid genome shrinkage in a self-fertile nematode reveals novel sperm competition proteins.</title>
        <authorList>
            <person name="Yin D."/>
            <person name="Schwarz E.M."/>
            <person name="Thomas C.G."/>
            <person name="Felde R.L."/>
            <person name="Korf I.F."/>
            <person name="Cutter A.D."/>
            <person name="Schartner C.M."/>
            <person name="Ralston E.J."/>
            <person name="Meyer B.J."/>
            <person name="Haag E.S."/>
        </authorList>
    </citation>
    <scope>NUCLEOTIDE SEQUENCE [LARGE SCALE GENOMIC DNA]</scope>
    <source>
        <strain evidence="3">JU1422</strain>
    </source>
</reference>
<dbReference type="GO" id="GO:0042048">
    <property type="term" value="P:olfactory behavior"/>
    <property type="evidence" value="ECO:0007669"/>
    <property type="project" value="TreeGrafter"/>
</dbReference>
<keyword evidence="1" id="KW-0812">Transmembrane</keyword>